<sequence length="83" mass="9072">MDIFQVSCLMELANFTFPPPTDELIANFGGTLSAAGTEVEGVWEGIEADKEVWNPIETVEEVWNIIEAAKEVWNAIKAAAGVF</sequence>
<name>A0AAD5JBD8_ACENE</name>
<dbReference type="EMBL" id="JAJSOW010000004">
    <property type="protein sequence ID" value="KAI9192785.1"/>
    <property type="molecule type" value="Genomic_DNA"/>
</dbReference>
<evidence type="ECO:0000313" key="2">
    <source>
        <dbReference type="Proteomes" id="UP001064489"/>
    </source>
</evidence>
<gene>
    <name evidence="1" type="ORF">LWI28_027715</name>
</gene>
<evidence type="ECO:0000313" key="1">
    <source>
        <dbReference type="EMBL" id="KAI9192785.1"/>
    </source>
</evidence>
<reference evidence="1" key="1">
    <citation type="journal article" date="2022" name="Plant J.">
        <title>Strategies of tolerance reflected in two North American maple genomes.</title>
        <authorList>
            <person name="McEvoy S.L."/>
            <person name="Sezen U.U."/>
            <person name="Trouern-Trend A."/>
            <person name="McMahon S.M."/>
            <person name="Schaberg P.G."/>
            <person name="Yang J."/>
            <person name="Wegrzyn J.L."/>
            <person name="Swenson N.G."/>
        </authorList>
    </citation>
    <scope>NUCLEOTIDE SEQUENCE</scope>
    <source>
        <strain evidence="1">91603</strain>
    </source>
</reference>
<proteinExistence type="predicted"/>
<comment type="caution">
    <text evidence="1">The sequence shown here is derived from an EMBL/GenBank/DDBJ whole genome shotgun (WGS) entry which is preliminary data.</text>
</comment>
<keyword evidence="2" id="KW-1185">Reference proteome</keyword>
<organism evidence="1 2">
    <name type="scientific">Acer negundo</name>
    <name type="common">Box elder</name>
    <dbReference type="NCBI Taxonomy" id="4023"/>
    <lineage>
        <taxon>Eukaryota</taxon>
        <taxon>Viridiplantae</taxon>
        <taxon>Streptophyta</taxon>
        <taxon>Embryophyta</taxon>
        <taxon>Tracheophyta</taxon>
        <taxon>Spermatophyta</taxon>
        <taxon>Magnoliopsida</taxon>
        <taxon>eudicotyledons</taxon>
        <taxon>Gunneridae</taxon>
        <taxon>Pentapetalae</taxon>
        <taxon>rosids</taxon>
        <taxon>malvids</taxon>
        <taxon>Sapindales</taxon>
        <taxon>Sapindaceae</taxon>
        <taxon>Hippocastanoideae</taxon>
        <taxon>Acereae</taxon>
        <taxon>Acer</taxon>
    </lineage>
</organism>
<reference evidence="1" key="2">
    <citation type="submission" date="2023-02" db="EMBL/GenBank/DDBJ databases">
        <authorList>
            <person name="Swenson N.G."/>
            <person name="Wegrzyn J.L."/>
            <person name="Mcevoy S.L."/>
        </authorList>
    </citation>
    <scope>NUCLEOTIDE SEQUENCE</scope>
    <source>
        <strain evidence="1">91603</strain>
        <tissue evidence="1">Leaf</tissue>
    </source>
</reference>
<protein>
    <submittedName>
        <fullName evidence="1">Uncharacterized protein</fullName>
    </submittedName>
</protein>
<dbReference type="Proteomes" id="UP001064489">
    <property type="component" value="Chromosome 6"/>
</dbReference>
<accession>A0AAD5JBD8</accession>
<dbReference type="AlphaFoldDB" id="A0AAD5JBD8"/>